<dbReference type="OrthoDB" id="6515516at2759"/>
<evidence type="ECO:0000313" key="6">
    <source>
        <dbReference type="WBParaSite" id="EN70_4112"/>
    </source>
</evidence>
<dbReference type="Pfam" id="PF02944">
    <property type="entry name" value="BESS"/>
    <property type="match status" value="1"/>
</dbReference>
<dbReference type="InterPro" id="IPR004210">
    <property type="entry name" value="BESS_motif"/>
</dbReference>
<feature type="compositionally biased region" description="Low complexity" evidence="2">
    <location>
        <begin position="214"/>
        <end position="227"/>
    </location>
</feature>
<evidence type="ECO:0000259" key="3">
    <source>
        <dbReference type="PROSITE" id="PS51029"/>
    </source>
</evidence>
<sequence>MGFNLWLSKNAVVKRSRNTDYMPTVQIQSAVGQHTGSTTTTLSTAIATGGTPLISTSILDEDFTRRLIEAVKAQPCLYNPNHEHYGNKHSSAQYRIQVWQKLRVELGFKDDAHALQMQWKRIRDRYVRERRKRRNVDSGENNQDSLITGRERHASGSSNCSSSSSAVNVNTSLSSQQFTEMMRWIEPFLVDNMSSLHSTSMGAVTSSSNVQRRQIQNLTSQQSNSSQEAPGGRMQPRLAAILKCRFDGAITMAALRQMNCMRQNGSSTLAVIAPTGVSNTGTYFVHCNLNVKQEASSQGTSIGPTEGVTVSSYQQTSQLQMVNTQVSCEYNTLPDHGLSNGSNGDRNTNAISTSATDNGSPCSSTASSEIDVGTSVAATSHSNQQQVVLQQRQRQSLSQHPSSMVVLTAIQSQQVASSQQQQQQPILLPKVEPRSKIGQQLQTADGGVVTVTARGVAPVAGVIKKDVNVRTNDGGTVTMIIDPTTFYQHGSQKMYRLVNVSELNTDAVSSNNGMSTVCGELKVVGVPQRRKRVAAVSVQGMSSGRGQLGDEVVLDDGISEKTVTIDQGTIPGNEKIVLDQRPTTAVAGGTNIVLGHSVQQQMHQQQAPNSSHSHPGISVSPQRATVLATSHAAQMGLQQTSSIPLRQQAGHRFVTQAVSVEHPHYAILPSQSLHEEHDANLAFANSIANYLSRLNEDEKAVAKMNIQRILMDARFGLGACARMIHDEELNEAAAAAVVSTASHDVVSTRQHGNGTSRRLNLP</sequence>
<accession>A0A1I7VM91</accession>
<reference evidence="5" key="1">
    <citation type="submission" date="2012-04" db="EMBL/GenBank/DDBJ databases">
        <title>The Genome Sequence of Loa loa.</title>
        <authorList>
            <consortium name="The Broad Institute Genome Sequencing Platform"/>
            <consortium name="Broad Institute Genome Sequencing Center for Infectious Disease"/>
            <person name="Nutman T.B."/>
            <person name="Fink D.L."/>
            <person name="Russ C."/>
            <person name="Young S."/>
            <person name="Zeng Q."/>
            <person name="Gargeya S."/>
            <person name="Alvarado L."/>
            <person name="Berlin A."/>
            <person name="Chapman S.B."/>
            <person name="Chen Z."/>
            <person name="Freedman E."/>
            <person name="Gellesch M."/>
            <person name="Goldberg J."/>
            <person name="Griggs A."/>
            <person name="Gujja S."/>
            <person name="Heilman E.R."/>
            <person name="Heiman D."/>
            <person name="Howarth C."/>
            <person name="Mehta T."/>
            <person name="Neiman D."/>
            <person name="Pearson M."/>
            <person name="Roberts A."/>
            <person name="Saif S."/>
            <person name="Shea T."/>
            <person name="Shenoy N."/>
            <person name="Sisk P."/>
            <person name="Stolte C."/>
            <person name="Sykes S."/>
            <person name="White J."/>
            <person name="Yandava C."/>
            <person name="Haas B."/>
            <person name="Henn M.R."/>
            <person name="Nusbaum C."/>
            <person name="Birren B."/>
        </authorList>
    </citation>
    <scope>NUCLEOTIDE SEQUENCE [LARGE SCALE GENOMIC DNA]</scope>
</reference>
<evidence type="ECO:0000256" key="1">
    <source>
        <dbReference type="PROSITE-ProRule" id="PRU00371"/>
    </source>
</evidence>
<dbReference type="Pfam" id="PF10545">
    <property type="entry name" value="MADF_DNA_bdg"/>
    <property type="match status" value="1"/>
</dbReference>
<evidence type="ECO:0000313" key="5">
    <source>
        <dbReference type="Proteomes" id="UP000095285"/>
    </source>
</evidence>
<reference evidence="6" key="2">
    <citation type="submission" date="2016-11" db="UniProtKB">
        <authorList>
            <consortium name="WormBaseParasite"/>
        </authorList>
    </citation>
    <scope>IDENTIFICATION</scope>
</reference>
<dbReference type="InterPro" id="IPR006578">
    <property type="entry name" value="MADF-dom"/>
</dbReference>
<dbReference type="GO" id="GO:0005634">
    <property type="term" value="C:nucleus"/>
    <property type="evidence" value="ECO:0007669"/>
    <property type="project" value="UniProtKB-SubCell"/>
</dbReference>
<feature type="region of interest" description="Disordered" evidence="2">
    <location>
        <begin position="130"/>
        <end position="167"/>
    </location>
</feature>
<feature type="region of interest" description="Disordered" evidence="2">
    <location>
        <begin position="743"/>
        <end position="762"/>
    </location>
</feature>
<evidence type="ECO:0000256" key="2">
    <source>
        <dbReference type="SAM" id="MobiDB-lite"/>
    </source>
</evidence>
<proteinExistence type="predicted"/>
<comment type="subcellular location">
    <subcellularLocation>
        <location evidence="1">Nucleus</location>
    </subcellularLocation>
</comment>
<dbReference type="GO" id="GO:0003677">
    <property type="term" value="F:DNA binding"/>
    <property type="evidence" value="ECO:0007669"/>
    <property type="project" value="InterPro"/>
</dbReference>
<feature type="domain" description="MADF" evidence="3">
    <location>
        <begin position="66"/>
        <end position="158"/>
    </location>
</feature>
<dbReference type="GO" id="GO:0006357">
    <property type="term" value="P:regulation of transcription by RNA polymerase II"/>
    <property type="evidence" value="ECO:0007669"/>
    <property type="project" value="TreeGrafter"/>
</dbReference>
<dbReference type="SMART" id="SM00595">
    <property type="entry name" value="MADF"/>
    <property type="match status" value="1"/>
</dbReference>
<feature type="compositionally biased region" description="Polar residues" evidence="2">
    <location>
        <begin position="339"/>
        <end position="368"/>
    </location>
</feature>
<protein>
    <submittedName>
        <fullName evidence="6">BESS domain-containing protein family protein</fullName>
    </submittedName>
</protein>
<feature type="region of interest" description="Disordered" evidence="2">
    <location>
        <begin position="200"/>
        <end position="233"/>
    </location>
</feature>
<dbReference type="Proteomes" id="UP000095285">
    <property type="component" value="Unassembled WGS sequence"/>
</dbReference>
<organism evidence="5 6">
    <name type="scientific">Loa loa</name>
    <name type="common">Eye worm</name>
    <name type="synonym">Filaria loa</name>
    <dbReference type="NCBI Taxonomy" id="7209"/>
    <lineage>
        <taxon>Eukaryota</taxon>
        <taxon>Metazoa</taxon>
        <taxon>Ecdysozoa</taxon>
        <taxon>Nematoda</taxon>
        <taxon>Chromadorea</taxon>
        <taxon>Rhabditida</taxon>
        <taxon>Spirurina</taxon>
        <taxon>Spiruromorpha</taxon>
        <taxon>Filarioidea</taxon>
        <taxon>Onchocercidae</taxon>
        <taxon>Loa</taxon>
    </lineage>
</organism>
<feature type="compositionally biased region" description="Polar residues" evidence="2">
    <location>
        <begin position="748"/>
        <end position="762"/>
    </location>
</feature>
<dbReference type="GO" id="GO:0005667">
    <property type="term" value="C:transcription regulator complex"/>
    <property type="evidence" value="ECO:0007669"/>
    <property type="project" value="TreeGrafter"/>
</dbReference>
<feature type="compositionally biased region" description="Polar residues" evidence="2">
    <location>
        <begin position="200"/>
        <end position="213"/>
    </location>
</feature>
<evidence type="ECO:0000259" key="4">
    <source>
        <dbReference type="PROSITE" id="PS51031"/>
    </source>
</evidence>
<dbReference type="InParanoid" id="A0A1I7VM91"/>
<dbReference type="STRING" id="7209.A0A1I7VM91"/>
<dbReference type="PROSITE" id="PS51031">
    <property type="entry name" value="BESS"/>
    <property type="match status" value="1"/>
</dbReference>
<dbReference type="PANTHER" id="PTHR12243:SF66">
    <property type="entry name" value="MADF DOMAIN-CONTAINING PROTEIN"/>
    <property type="match status" value="1"/>
</dbReference>
<name>A0A1I7VM91_LOALO</name>
<keyword evidence="1" id="KW-0539">Nucleus</keyword>
<dbReference type="WBParaSite" id="EN70_4112">
    <property type="protein sequence ID" value="EN70_4112"/>
    <property type="gene ID" value="EN70_4112"/>
</dbReference>
<dbReference type="InterPro" id="IPR039353">
    <property type="entry name" value="TF_Adf1"/>
</dbReference>
<dbReference type="AlphaFoldDB" id="A0A1I7VM91"/>
<feature type="compositionally biased region" description="Low complexity" evidence="2">
    <location>
        <begin position="155"/>
        <end position="167"/>
    </location>
</feature>
<gene>
    <name evidence="6" type="primary">LOAG_17012</name>
</gene>
<feature type="domain" description="BESS" evidence="4">
    <location>
        <begin position="677"/>
        <end position="716"/>
    </location>
</feature>
<dbReference type="PROSITE" id="PS51029">
    <property type="entry name" value="MADF"/>
    <property type="match status" value="1"/>
</dbReference>
<dbReference type="PANTHER" id="PTHR12243">
    <property type="entry name" value="MADF DOMAIN TRANSCRIPTION FACTOR"/>
    <property type="match status" value="1"/>
</dbReference>
<feature type="region of interest" description="Disordered" evidence="2">
    <location>
        <begin position="336"/>
        <end position="368"/>
    </location>
</feature>
<keyword evidence="5" id="KW-1185">Reference proteome</keyword>